<dbReference type="InterPro" id="IPR029058">
    <property type="entry name" value="AB_hydrolase_fold"/>
</dbReference>
<dbReference type="PANTHER" id="PTHR12277">
    <property type="entry name" value="ALPHA/BETA HYDROLASE DOMAIN-CONTAINING PROTEIN"/>
    <property type="match status" value="1"/>
</dbReference>
<name>A0A5C3KTQ6_COPMA</name>
<evidence type="ECO:0000259" key="2">
    <source>
        <dbReference type="Pfam" id="PF00561"/>
    </source>
</evidence>
<dbReference type="GO" id="GO:0016020">
    <property type="term" value="C:membrane"/>
    <property type="evidence" value="ECO:0007669"/>
    <property type="project" value="TreeGrafter"/>
</dbReference>
<feature type="compositionally biased region" description="Polar residues" evidence="1">
    <location>
        <begin position="354"/>
        <end position="363"/>
    </location>
</feature>
<dbReference type="Gene3D" id="3.40.50.1820">
    <property type="entry name" value="alpha/beta hydrolase"/>
    <property type="match status" value="1"/>
</dbReference>
<organism evidence="3 4">
    <name type="scientific">Coprinopsis marcescibilis</name>
    <name type="common">Agaric fungus</name>
    <name type="synonym">Psathyrella marcescibilis</name>
    <dbReference type="NCBI Taxonomy" id="230819"/>
    <lineage>
        <taxon>Eukaryota</taxon>
        <taxon>Fungi</taxon>
        <taxon>Dikarya</taxon>
        <taxon>Basidiomycota</taxon>
        <taxon>Agaricomycotina</taxon>
        <taxon>Agaricomycetes</taxon>
        <taxon>Agaricomycetidae</taxon>
        <taxon>Agaricales</taxon>
        <taxon>Agaricineae</taxon>
        <taxon>Psathyrellaceae</taxon>
        <taxon>Coprinopsis</taxon>
    </lineage>
</organism>
<proteinExistence type="predicted"/>
<keyword evidence="4" id="KW-1185">Reference proteome</keyword>
<dbReference type="STRING" id="230819.A0A5C3KTQ6"/>
<dbReference type="EMBL" id="ML210208">
    <property type="protein sequence ID" value="TFK23981.1"/>
    <property type="molecule type" value="Genomic_DNA"/>
</dbReference>
<accession>A0A5C3KTQ6</accession>
<feature type="domain" description="AB hydrolase-1" evidence="2">
    <location>
        <begin position="110"/>
        <end position="223"/>
    </location>
</feature>
<feature type="region of interest" description="Disordered" evidence="1">
    <location>
        <begin position="334"/>
        <end position="363"/>
    </location>
</feature>
<dbReference type="PANTHER" id="PTHR12277:SF81">
    <property type="entry name" value="PROTEIN ABHD13"/>
    <property type="match status" value="1"/>
</dbReference>
<dbReference type="Pfam" id="PF00561">
    <property type="entry name" value="Abhydrolase_1"/>
    <property type="match status" value="1"/>
</dbReference>
<evidence type="ECO:0000256" key="1">
    <source>
        <dbReference type="SAM" id="MobiDB-lite"/>
    </source>
</evidence>
<dbReference type="InterPro" id="IPR000073">
    <property type="entry name" value="AB_hydrolase_1"/>
</dbReference>
<protein>
    <submittedName>
        <fullName evidence="3">BEM46 family protein</fullName>
    </submittedName>
</protein>
<dbReference type="AlphaFoldDB" id="A0A5C3KTQ6"/>
<dbReference type="OrthoDB" id="10249433at2759"/>
<dbReference type="Proteomes" id="UP000307440">
    <property type="component" value="Unassembled WGS sequence"/>
</dbReference>
<dbReference type="SUPFAM" id="SSF53474">
    <property type="entry name" value="alpha/beta-Hydrolases"/>
    <property type="match status" value="1"/>
</dbReference>
<dbReference type="GO" id="GO:0008474">
    <property type="term" value="F:palmitoyl-(protein) hydrolase activity"/>
    <property type="evidence" value="ECO:0007669"/>
    <property type="project" value="TreeGrafter"/>
</dbReference>
<evidence type="ECO:0000313" key="3">
    <source>
        <dbReference type="EMBL" id="TFK23981.1"/>
    </source>
</evidence>
<evidence type="ECO:0000313" key="4">
    <source>
        <dbReference type="Proteomes" id="UP000307440"/>
    </source>
</evidence>
<reference evidence="3 4" key="1">
    <citation type="journal article" date="2019" name="Nat. Ecol. Evol.">
        <title>Megaphylogeny resolves global patterns of mushroom evolution.</title>
        <authorList>
            <person name="Varga T."/>
            <person name="Krizsan K."/>
            <person name="Foldi C."/>
            <person name="Dima B."/>
            <person name="Sanchez-Garcia M."/>
            <person name="Sanchez-Ramirez S."/>
            <person name="Szollosi G.J."/>
            <person name="Szarkandi J.G."/>
            <person name="Papp V."/>
            <person name="Albert L."/>
            <person name="Andreopoulos W."/>
            <person name="Angelini C."/>
            <person name="Antonin V."/>
            <person name="Barry K.W."/>
            <person name="Bougher N.L."/>
            <person name="Buchanan P."/>
            <person name="Buyck B."/>
            <person name="Bense V."/>
            <person name="Catcheside P."/>
            <person name="Chovatia M."/>
            <person name="Cooper J."/>
            <person name="Damon W."/>
            <person name="Desjardin D."/>
            <person name="Finy P."/>
            <person name="Geml J."/>
            <person name="Haridas S."/>
            <person name="Hughes K."/>
            <person name="Justo A."/>
            <person name="Karasinski D."/>
            <person name="Kautmanova I."/>
            <person name="Kiss B."/>
            <person name="Kocsube S."/>
            <person name="Kotiranta H."/>
            <person name="LaButti K.M."/>
            <person name="Lechner B.E."/>
            <person name="Liimatainen K."/>
            <person name="Lipzen A."/>
            <person name="Lukacs Z."/>
            <person name="Mihaltcheva S."/>
            <person name="Morgado L.N."/>
            <person name="Niskanen T."/>
            <person name="Noordeloos M.E."/>
            <person name="Ohm R.A."/>
            <person name="Ortiz-Santana B."/>
            <person name="Ovrebo C."/>
            <person name="Racz N."/>
            <person name="Riley R."/>
            <person name="Savchenko A."/>
            <person name="Shiryaev A."/>
            <person name="Soop K."/>
            <person name="Spirin V."/>
            <person name="Szebenyi C."/>
            <person name="Tomsovsky M."/>
            <person name="Tulloss R.E."/>
            <person name="Uehling J."/>
            <person name="Grigoriev I.V."/>
            <person name="Vagvolgyi C."/>
            <person name="Papp T."/>
            <person name="Martin F.M."/>
            <person name="Miettinen O."/>
            <person name="Hibbett D.S."/>
            <person name="Nagy L.G."/>
        </authorList>
    </citation>
    <scope>NUCLEOTIDE SEQUENCE [LARGE SCALE GENOMIC DNA]</scope>
    <source>
        <strain evidence="3 4">CBS 121175</strain>
    </source>
</reference>
<gene>
    <name evidence="3" type="ORF">FA15DRAFT_669947</name>
</gene>
<feature type="region of interest" description="Disordered" evidence="1">
    <location>
        <begin position="278"/>
        <end position="298"/>
    </location>
</feature>
<sequence length="363" mass="39758">MIQKLLPSLGDFAKGTVATAATLSTVGAGLLWYGQNYLIYPSAFPSGSRTEVANPGQFGIPYQNLELKTSDDILLRCYLLPQRIELSDHPDASHLEVKYETEDELIASRPTVIMFHGNGGNHGHRIPLAKIFYMRMRCNVLMMSYRGYGLSEGSPSEQGLQIDAQTALDFLLTTPVFSKSPIILYGQSIGGAVSIDLASRNPTKISALILENTFTSLPSLIPHALPVLSSVSFLCHQKWDSINKIPLIPATTPILMLSGMQDEVVPKEHMRALWEAVAKRGEKKSTNSGESPESKPGLERAKYMEFERGSHNDTCTQPGYWGAIAEFVNSLGHFGQPKAKSEGPAAISNRRKTPSNSIHKTTL</sequence>